<organism evidence="5 6">
    <name type="scientific">Candidatus Syntrophocurvum alkaliphilum</name>
    <dbReference type="NCBI Taxonomy" id="2293317"/>
    <lineage>
        <taxon>Bacteria</taxon>
        <taxon>Bacillati</taxon>
        <taxon>Bacillota</taxon>
        <taxon>Clostridia</taxon>
        <taxon>Eubacteriales</taxon>
        <taxon>Syntrophomonadaceae</taxon>
        <taxon>Candidatus Syntrophocurvum</taxon>
    </lineage>
</organism>
<evidence type="ECO:0000313" key="5">
    <source>
        <dbReference type="EMBL" id="QGT99900.1"/>
    </source>
</evidence>
<dbReference type="KEGG" id="salq:SYNTR_1307"/>
<keyword evidence="4" id="KW-0131">Cell cycle</keyword>
<dbReference type="GO" id="GO:0051304">
    <property type="term" value="P:chromosome separation"/>
    <property type="evidence" value="ECO:0007669"/>
    <property type="project" value="InterPro"/>
</dbReference>
<proteinExistence type="predicted"/>
<gene>
    <name evidence="5" type="ORF">SYNTR_1307</name>
</gene>
<dbReference type="EMBL" id="CP046457">
    <property type="protein sequence ID" value="QGT99900.1"/>
    <property type="molecule type" value="Genomic_DNA"/>
</dbReference>
<evidence type="ECO:0000256" key="3">
    <source>
        <dbReference type="ARBA" id="ARBA00022829"/>
    </source>
</evidence>
<dbReference type="SUPFAM" id="SSF46785">
    <property type="entry name" value="Winged helix' DNA-binding domain"/>
    <property type="match status" value="2"/>
</dbReference>
<keyword evidence="6" id="KW-1185">Reference proteome</keyword>
<reference evidence="6" key="1">
    <citation type="journal article" date="2019" name="Microbiology">
        <title>Complete Genome Sequence of an Uncultured Bacterium of the Candidate Phylum Bipolaricaulota.</title>
        <authorList>
            <person name="Kadnikov V.V."/>
            <person name="Mardanov A.V."/>
            <person name="Beletsky A.V."/>
            <person name="Frank Y.A."/>
            <person name="Karnachuk O.V."/>
            <person name="Ravin N.V."/>
        </authorList>
    </citation>
    <scope>NUCLEOTIDE SEQUENCE [LARGE SCALE GENOMIC DNA]</scope>
</reference>
<dbReference type="Gene3D" id="1.10.10.10">
    <property type="entry name" value="Winged helix-like DNA-binding domain superfamily/Winged helix DNA-binding domain"/>
    <property type="match status" value="2"/>
</dbReference>
<dbReference type="GO" id="GO:0051301">
    <property type="term" value="P:cell division"/>
    <property type="evidence" value="ECO:0007669"/>
    <property type="project" value="UniProtKB-KW"/>
</dbReference>
<dbReference type="PANTHER" id="PTHR34298">
    <property type="entry name" value="SEGREGATION AND CONDENSATION PROTEIN B"/>
    <property type="match status" value="1"/>
</dbReference>
<dbReference type="InterPro" id="IPR036390">
    <property type="entry name" value="WH_DNA-bd_sf"/>
</dbReference>
<protein>
    <submittedName>
        <fullName evidence="5">Segregation and condensation protein B</fullName>
    </submittedName>
</protein>
<dbReference type="NCBIfam" id="TIGR00281">
    <property type="entry name" value="SMC-Scp complex subunit ScpB"/>
    <property type="match status" value="1"/>
</dbReference>
<keyword evidence="1" id="KW-0963">Cytoplasm</keyword>
<dbReference type="Proteomes" id="UP000426444">
    <property type="component" value="Chromosome"/>
</dbReference>
<dbReference type="InterPro" id="IPR036388">
    <property type="entry name" value="WH-like_DNA-bd_sf"/>
</dbReference>
<dbReference type="AlphaFoldDB" id="A0A6I6DHU8"/>
<dbReference type="PIRSF" id="PIRSF019345">
    <property type="entry name" value="ScpB"/>
    <property type="match status" value="1"/>
</dbReference>
<evidence type="ECO:0000256" key="2">
    <source>
        <dbReference type="ARBA" id="ARBA00022618"/>
    </source>
</evidence>
<dbReference type="OrthoDB" id="9806226at2"/>
<dbReference type="PANTHER" id="PTHR34298:SF2">
    <property type="entry name" value="SEGREGATION AND CONDENSATION PROTEIN B"/>
    <property type="match status" value="1"/>
</dbReference>
<evidence type="ECO:0000256" key="1">
    <source>
        <dbReference type="ARBA" id="ARBA00022490"/>
    </source>
</evidence>
<keyword evidence="3" id="KW-0159">Chromosome partition</keyword>
<dbReference type="InterPro" id="IPR005234">
    <property type="entry name" value="ScpB_csome_segregation"/>
</dbReference>
<accession>A0A6I6DHU8</accession>
<name>A0A6I6DHU8_9FIRM</name>
<dbReference type="Pfam" id="PF04079">
    <property type="entry name" value="SMC_ScpB"/>
    <property type="match status" value="1"/>
</dbReference>
<evidence type="ECO:0000256" key="4">
    <source>
        <dbReference type="ARBA" id="ARBA00023306"/>
    </source>
</evidence>
<sequence length="172" mass="19376">MLMKNEVKAAIEAILFIRSEKVTISEFTELLDLEQAELHIIINEMINEYNNSSRGIQIIKDKNSYIMCTKPEFSELLSNMTKPAIRRLSQAALETLAIIAYKQPVTKAEIEQIRGVKVEKIVNNLIEQGLIVETGKKQTVGKPAMYSTTDEFLKVFGLTSLDDLPDIKEGIS</sequence>
<keyword evidence="2" id="KW-0132">Cell division</keyword>
<evidence type="ECO:0000313" key="6">
    <source>
        <dbReference type="Proteomes" id="UP000426444"/>
    </source>
</evidence>